<reference evidence="1 2" key="1">
    <citation type="journal article" date="2023" name="Sci. Data">
        <title>Genome assembly of the Korean intertidal mud-creeper Batillaria attramentaria.</title>
        <authorList>
            <person name="Patra A.K."/>
            <person name="Ho P.T."/>
            <person name="Jun S."/>
            <person name="Lee S.J."/>
            <person name="Kim Y."/>
            <person name="Won Y.J."/>
        </authorList>
    </citation>
    <scope>NUCLEOTIDE SEQUENCE [LARGE SCALE GENOMIC DNA]</scope>
    <source>
        <strain evidence="1">Wonlab-2016</strain>
    </source>
</reference>
<dbReference type="Proteomes" id="UP001519460">
    <property type="component" value="Unassembled WGS sequence"/>
</dbReference>
<gene>
    <name evidence="1" type="ORF">BaRGS_00037943</name>
</gene>
<sequence>MSQADLEKQNCECHLHDLESALARHLCQNREEPGKMDLKSRQKSRFLLNSPAVNTDRLPHDPVKHFEPFFDDDVIQLVTDQSIAYAGFKGNRTYMMVTLIEILPWTSAGLWLLQSTSGLRRF</sequence>
<proteinExistence type="predicted"/>
<accession>A0ABD0J783</accession>
<evidence type="ECO:0000313" key="1">
    <source>
        <dbReference type="EMBL" id="KAK7464055.1"/>
    </source>
</evidence>
<comment type="caution">
    <text evidence="1">The sequence shown here is derived from an EMBL/GenBank/DDBJ whole genome shotgun (WGS) entry which is preliminary data.</text>
</comment>
<dbReference type="AlphaFoldDB" id="A0ABD0J783"/>
<name>A0ABD0J783_9CAEN</name>
<keyword evidence="2" id="KW-1185">Reference proteome</keyword>
<dbReference type="EMBL" id="JACVVK020000590">
    <property type="protein sequence ID" value="KAK7464055.1"/>
    <property type="molecule type" value="Genomic_DNA"/>
</dbReference>
<organism evidence="1 2">
    <name type="scientific">Batillaria attramentaria</name>
    <dbReference type="NCBI Taxonomy" id="370345"/>
    <lineage>
        <taxon>Eukaryota</taxon>
        <taxon>Metazoa</taxon>
        <taxon>Spiralia</taxon>
        <taxon>Lophotrochozoa</taxon>
        <taxon>Mollusca</taxon>
        <taxon>Gastropoda</taxon>
        <taxon>Caenogastropoda</taxon>
        <taxon>Sorbeoconcha</taxon>
        <taxon>Cerithioidea</taxon>
        <taxon>Batillariidae</taxon>
        <taxon>Batillaria</taxon>
    </lineage>
</organism>
<evidence type="ECO:0000313" key="2">
    <source>
        <dbReference type="Proteomes" id="UP001519460"/>
    </source>
</evidence>
<protein>
    <submittedName>
        <fullName evidence="1">Uncharacterized protein</fullName>
    </submittedName>
</protein>